<evidence type="ECO:0000256" key="1">
    <source>
        <dbReference type="SAM" id="MobiDB-lite"/>
    </source>
</evidence>
<dbReference type="AlphaFoldDB" id="A0A0A9CSJ3"/>
<sequence length="200" mass="21063">MKTTAGPCDDAAAGLRPPPARDATGLRNLTGHHRPFAQSVSNLRIGLCGAQLRGRCGSPAVAPVLETESGEPGGMLRLPQDKPGGEVRLPQGELDGALPTAGSSSAVHRSADGDLQSGACGTGRRRRTAGGSTRASDSASSMLAYSRNGQLGFRRTHMDSEKQRGRKQRARFSVCRQGIIIVVKGLSEHSESPNKRRKTV</sequence>
<evidence type="ECO:0000313" key="2">
    <source>
        <dbReference type="EMBL" id="JAD79299.1"/>
    </source>
</evidence>
<organism evidence="2">
    <name type="scientific">Arundo donax</name>
    <name type="common">Giant reed</name>
    <name type="synonym">Donax arundinaceus</name>
    <dbReference type="NCBI Taxonomy" id="35708"/>
    <lineage>
        <taxon>Eukaryota</taxon>
        <taxon>Viridiplantae</taxon>
        <taxon>Streptophyta</taxon>
        <taxon>Embryophyta</taxon>
        <taxon>Tracheophyta</taxon>
        <taxon>Spermatophyta</taxon>
        <taxon>Magnoliopsida</taxon>
        <taxon>Liliopsida</taxon>
        <taxon>Poales</taxon>
        <taxon>Poaceae</taxon>
        <taxon>PACMAD clade</taxon>
        <taxon>Arundinoideae</taxon>
        <taxon>Arundineae</taxon>
        <taxon>Arundo</taxon>
    </lineage>
</organism>
<feature type="region of interest" description="Disordered" evidence="1">
    <location>
        <begin position="98"/>
        <end position="170"/>
    </location>
</feature>
<reference evidence="2" key="2">
    <citation type="journal article" date="2015" name="Data Brief">
        <title>Shoot transcriptome of the giant reed, Arundo donax.</title>
        <authorList>
            <person name="Barrero R.A."/>
            <person name="Guerrero F.D."/>
            <person name="Moolhuijzen P."/>
            <person name="Goolsby J.A."/>
            <person name="Tidwell J."/>
            <person name="Bellgard S.E."/>
            <person name="Bellgard M.I."/>
        </authorList>
    </citation>
    <scope>NUCLEOTIDE SEQUENCE</scope>
    <source>
        <tissue evidence="2">Shoot tissue taken approximately 20 cm above the soil surface</tissue>
    </source>
</reference>
<dbReference type="EMBL" id="GBRH01218596">
    <property type="protein sequence ID" value="JAD79299.1"/>
    <property type="molecule type" value="Transcribed_RNA"/>
</dbReference>
<accession>A0A0A9CSJ3</accession>
<feature type="region of interest" description="Disordered" evidence="1">
    <location>
        <begin position="1"/>
        <end position="26"/>
    </location>
</feature>
<protein>
    <submittedName>
        <fullName evidence="2">Uncharacterized protein</fullName>
    </submittedName>
</protein>
<reference evidence="2" key="1">
    <citation type="submission" date="2014-09" db="EMBL/GenBank/DDBJ databases">
        <authorList>
            <person name="Magalhaes I.L.F."/>
            <person name="Oliveira U."/>
            <person name="Santos F.R."/>
            <person name="Vidigal T.H.D.A."/>
            <person name="Brescovit A.D."/>
            <person name="Santos A.J."/>
        </authorList>
    </citation>
    <scope>NUCLEOTIDE SEQUENCE</scope>
    <source>
        <tissue evidence="2">Shoot tissue taken approximately 20 cm above the soil surface</tissue>
    </source>
</reference>
<name>A0A0A9CSJ3_ARUDO</name>
<feature type="compositionally biased region" description="Polar residues" evidence="1">
    <location>
        <begin position="137"/>
        <end position="149"/>
    </location>
</feature>
<proteinExistence type="predicted"/>